<dbReference type="CDD" id="cd06582">
    <property type="entry name" value="TM_PBP1_LivH_like"/>
    <property type="match status" value="1"/>
</dbReference>
<dbReference type="GO" id="GO:0015658">
    <property type="term" value="F:branched-chain amino acid transmembrane transporter activity"/>
    <property type="evidence" value="ECO:0007669"/>
    <property type="project" value="InterPro"/>
</dbReference>
<evidence type="ECO:0000256" key="8">
    <source>
        <dbReference type="ARBA" id="ARBA00037998"/>
    </source>
</evidence>
<feature type="transmembrane region" description="Helical" evidence="10">
    <location>
        <begin position="333"/>
        <end position="353"/>
    </location>
</feature>
<dbReference type="AlphaFoldDB" id="R4Z218"/>
<evidence type="ECO:0000256" key="9">
    <source>
        <dbReference type="SAM" id="MobiDB-lite"/>
    </source>
</evidence>
<protein>
    <submittedName>
        <fullName evidence="11">Inner-membrane translocator</fullName>
    </submittedName>
</protein>
<dbReference type="GO" id="GO:0005886">
    <property type="term" value="C:plasma membrane"/>
    <property type="evidence" value="ECO:0007669"/>
    <property type="project" value="UniProtKB-SubCell"/>
</dbReference>
<feature type="transmembrane region" description="Helical" evidence="10">
    <location>
        <begin position="63"/>
        <end position="85"/>
    </location>
</feature>
<keyword evidence="7 10" id="KW-0472">Membrane</keyword>
<gene>
    <name evidence="11" type="ORF">BN381_130215</name>
</gene>
<name>R4Z218_9ACTN</name>
<dbReference type="OrthoDB" id="3572933at2"/>
<comment type="subcellular location">
    <subcellularLocation>
        <location evidence="1">Cell membrane</location>
        <topology evidence="1">Multi-pass membrane protein</topology>
    </subcellularLocation>
</comment>
<feature type="transmembrane region" description="Helical" evidence="10">
    <location>
        <begin position="307"/>
        <end position="327"/>
    </location>
</feature>
<evidence type="ECO:0000256" key="4">
    <source>
        <dbReference type="ARBA" id="ARBA00022692"/>
    </source>
</evidence>
<feature type="transmembrane region" description="Helical" evidence="10">
    <location>
        <begin position="466"/>
        <end position="486"/>
    </location>
</feature>
<dbReference type="InterPro" id="IPR043428">
    <property type="entry name" value="LivM-like"/>
</dbReference>
<dbReference type="HOGENOM" id="CLU_006313_4_2_11"/>
<feature type="transmembrane region" description="Helical" evidence="10">
    <location>
        <begin position="408"/>
        <end position="427"/>
    </location>
</feature>
<keyword evidence="5" id="KW-0029">Amino-acid transport</keyword>
<evidence type="ECO:0000256" key="6">
    <source>
        <dbReference type="ARBA" id="ARBA00022989"/>
    </source>
</evidence>
<dbReference type="STRING" id="1229780.BN381_130215"/>
<dbReference type="Proteomes" id="UP000018291">
    <property type="component" value="Unassembled WGS sequence"/>
</dbReference>
<feature type="transmembrane region" description="Helical" evidence="10">
    <location>
        <begin position="360"/>
        <end position="377"/>
    </location>
</feature>
<evidence type="ECO:0000256" key="7">
    <source>
        <dbReference type="ARBA" id="ARBA00023136"/>
    </source>
</evidence>
<dbReference type="RefSeq" id="WP_012224209.1">
    <property type="nucleotide sequence ID" value="NZ_HG422565.1"/>
</dbReference>
<comment type="caution">
    <text evidence="11">The sequence shown here is derived from an EMBL/GenBank/DDBJ whole genome shotgun (WGS) entry which is preliminary data.</text>
</comment>
<dbReference type="EMBL" id="CANL01000005">
    <property type="protein sequence ID" value="CCM62657.1"/>
    <property type="molecule type" value="Genomic_DNA"/>
</dbReference>
<feature type="transmembrane region" description="Helical" evidence="10">
    <location>
        <begin position="650"/>
        <end position="668"/>
    </location>
</feature>
<dbReference type="eggNOG" id="COG4177">
    <property type="taxonomic scope" value="Bacteria"/>
</dbReference>
<dbReference type="GO" id="GO:0006865">
    <property type="term" value="P:amino acid transport"/>
    <property type="evidence" value="ECO:0007669"/>
    <property type="project" value="UniProtKB-KW"/>
</dbReference>
<evidence type="ECO:0000313" key="12">
    <source>
        <dbReference type="Proteomes" id="UP000018291"/>
    </source>
</evidence>
<dbReference type="InterPro" id="IPR001851">
    <property type="entry name" value="ABC_transp_permease"/>
</dbReference>
<dbReference type="InterPro" id="IPR052157">
    <property type="entry name" value="BCAA_transport_permease"/>
</dbReference>
<feature type="region of interest" description="Disordered" evidence="9">
    <location>
        <begin position="753"/>
        <end position="774"/>
    </location>
</feature>
<keyword evidence="3" id="KW-1003">Cell membrane</keyword>
<feature type="transmembrane region" description="Helical" evidence="10">
    <location>
        <begin position="141"/>
        <end position="161"/>
    </location>
</feature>
<dbReference type="CDD" id="cd06581">
    <property type="entry name" value="TM_PBP1_LivM_like"/>
    <property type="match status" value="1"/>
</dbReference>
<dbReference type="eggNOG" id="COG0559">
    <property type="taxonomic scope" value="Bacteria"/>
</dbReference>
<feature type="transmembrane region" description="Helical" evidence="10">
    <location>
        <begin position="383"/>
        <end position="401"/>
    </location>
</feature>
<feature type="transmembrane region" description="Helical" evidence="10">
    <location>
        <begin position="626"/>
        <end position="644"/>
    </location>
</feature>
<dbReference type="PANTHER" id="PTHR11795:SF445">
    <property type="entry name" value="AMINO ACID ABC TRANSPORTER PERMEASE PROTEIN"/>
    <property type="match status" value="1"/>
</dbReference>
<keyword evidence="2" id="KW-0813">Transport</keyword>
<sequence>MEKFLIFTIVGLTLAAIYAIISSGLVLTYTTTGIFNFAHGAIGMLAAFAYWQIRFQWGWPTPLALFVVIGVIAPLFGLMLERVIMRGLAGTSEATKLVVSISLLVGLIGLANLIWTPGQSRPMSTFYQGRRLDLGVTSITYHQAITIGVAIGVAIGLRWLLHRTRIGVSMRANVDDRSLALLNGARPDRIALISWAVGVGLAAVGGILIAPSLSLEAGSLSLLIVNAYAAAIFGRLRSLPLTFVGAIAIGLTEGYLAGYLPGDNHYLAGMRPAAAVIVLFLALLFVPNPRLRTRTQLREYFPSPSRTGTFALAGAVVAVGVVMVTTLDAGSLISYGPVFSLGIVALSLVPLVGFAGQISLAQLTFGGIGAIAVAHHGGGGSPLGLVLAMVFAAAVGALIALPVMRLSGIYLALATAAFGVAMDRWIFNLPDFDLGPIHVSLFNVNSTSIDALSLFGYRFDTPGRQLMLSAVAFAVVAVLVAALRWGRWGRQLVAMRDSEVACATFGLDLRWPRVGVFTLSAAIAGLGGALYGMQLGTVSPSRYDLLTGLPIFILVIVGGAGLIGGALFAEISLFGLIPLTSGLGPLFAKVNTIIPGLAGIGLGRNPSGVVPLMSDGVAPLRRDRPVLVAMTAAMVGAYALRLAGVIGNRPFALLLAVTFLVAGALASIRSTRPAPVAAAVASAELGAAASDGVATAALPERPNFERAGIEWAGLARAWSPADLTAMNDELGFDGTTRDGLAFVPAALVGAESPGGRPFEVRPAGNEQGVGNGGA</sequence>
<keyword evidence="12" id="KW-1185">Reference proteome</keyword>
<feature type="transmembrane region" description="Helical" evidence="10">
    <location>
        <begin position="266"/>
        <end position="286"/>
    </location>
</feature>
<comment type="similarity">
    <text evidence="8">Belongs to the binding-protein-dependent transport system permease family. LivHM subfamily.</text>
</comment>
<evidence type="ECO:0000256" key="10">
    <source>
        <dbReference type="SAM" id="Phobius"/>
    </source>
</evidence>
<accession>R4Z218</accession>
<feature type="transmembrane region" description="Helical" evidence="10">
    <location>
        <begin position="514"/>
        <end position="533"/>
    </location>
</feature>
<evidence type="ECO:0000256" key="1">
    <source>
        <dbReference type="ARBA" id="ARBA00004651"/>
    </source>
</evidence>
<feature type="transmembrane region" description="Helical" evidence="10">
    <location>
        <begin position="6"/>
        <end position="27"/>
    </location>
</feature>
<feature type="transmembrane region" description="Helical" evidence="10">
    <location>
        <begin position="97"/>
        <end position="115"/>
    </location>
</feature>
<evidence type="ECO:0000256" key="2">
    <source>
        <dbReference type="ARBA" id="ARBA00022448"/>
    </source>
</evidence>
<feature type="transmembrane region" description="Helical" evidence="10">
    <location>
        <begin position="241"/>
        <end position="260"/>
    </location>
</feature>
<dbReference type="Pfam" id="PF02653">
    <property type="entry name" value="BPD_transp_2"/>
    <property type="match status" value="2"/>
</dbReference>
<feature type="transmembrane region" description="Helical" evidence="10">
    <location>
        <begin position="217"/>
        <end position="234"/>
    </location>
</feature>
<keyword evidence="6 10" id="KW-1133">Transmembrane helix</keyword>
<evidence type="ECO:0000313" key="11">
    <source>
        <dbReference type="EMBL" id="CCM62657.1"/>
    </source>
</evidence>
<evidence type="ECO:0000256" key="3">
    <source>
        <dbReference type="ARBA" id="ARBA00022475"/>
    </source>
</evidence>
<dbReference type="PANTHER" id="PTHR11795">
    <property type="entry name" value="BRANCHED-CHAIN AMINO ACID TRANSPORT SYSTEM PERMEASE PROTEIN LIVH"/>
    <property type="match status" value="1"/>
</dbReference>
<organism evidence="11 12">
    <name type="scientific">Candidatus Neomicrothrix parvicella RN1</name>
    <dbReference type="NCBI Taxonomy" id="1229780"/>
    <lineage>
        <taxon>Bacteria</taxon>
        <taxon>Bacillati</taxon>
        <taxon>Actinomycetota</taxon>
        <taxon>Acidimicrobiia</taxon>
        <taxon>Acidimicrobiales</taxon>
        <taxon>Microthrixaceae</taxon>
        <taxon>Candidatus Neomicrothrix</taxon>
    </lineage>
</organism>
<proteinExistence type="inferred from homology"/>
<feature type="transmembrane region" description="Helical" evidence="10">
    <location>
        <begin position="190"/>
        <end position="211"/>
    </location>
</feature>
<evidence type="ECO:0000256" key="5">
    <source>
        <dbReference type="ARBA" id="ARBA00022970"/>
    </source>
</evidence>
<feature type="transmembrane region" description="Helical" evidence="10">
    <location>
        <begin position="545"/>
        <end position="569"/>
    </location>
</feature>
<reference evidence="11 12" key="1">
    <citation type="journal article" date="2013" name="ISME J.">
        <title>Metabolic model for the filamentous 'Candidatus Microthrix parvicella' based on genomic and metagenomic analyses.</title>
        <authorList>
            <person name="Jon McIlroy S."/>
            <person name="Kristiansen R."/>
            <person name="Albertsen M."/>
            <person name="Michael Karst S."/>
            <person name="Rossetti S."/>
            <person name="Lund Nielsen J."/>
            <person name="Tandoi V."/>
            <person name="James Seviour R."/>
            <person name="Nielsen P.H."/>
        </authorList>
    </citation>
    <scope>NUCLEOTIDE SEQUENCE [LARGE SCALE GENOMIC DNA]</scope>
    <source>
        <strain evidence="11 12">RN1</strain>
    </source>
</reference>
<keyword evidence="4 10" id="KW-0812">Transmembrane</keyword>
<feature type="transmembrane region" description="Helical" evidence="10">
    <location>
        <begin position="34"/>
        <end position="51"/>
    </location>
</feature>